<feature type="compositionally biased region" description="Polar residues" evidence="7">
    <location>
        <begin position="69"/>
        <end position="81"/>
    </location>
</feature>
<dbReference type="PANTHER" id="PTHR31499:SF80">
    <property type="entry name" value="HTH MYB-TYPE DOMAIN-CONTAINING PROTEIN"/>
    <property type="match status" value="1"/>
</dbReference>
<keyword evidence="6" id="KW-0539">Nucleus</keyword>
<evidence type="ECO:0000256" key="5">
    <source>
        <dbReference type="ARBA" id="ARBA00023163"/>
    </source>
</evidence>
<dbReference type="PROSITE" id="PS51257">
    <property type="entry name" value="PROKAR_LIPOPROTEIN"/>
    <property type="match status" value="1"/>
</dbReference>
<evidence type="ECO:0000313" key="9">
    <source>
        <dbReference type="EMBL" id="KAE9619397.1"/>
    </source>
</evidence>
<sequence>MEARSAFSVERTSVKQLSNMGMSGPLSSSCPVFPLPAPVEATYPKLPDSQLSSVEKELMTRPFTHSNSRGVVGHTFSSSPGYSPDLHHSSLSSHERHSTNSHFISQSTTTVAPLPLPYFKENSASFLTDSMPSFLDFPANTSNGHSQVEGDVCNIMASEEYCQRKDWQEWADQLINDDDSLTSNWNNLFADDIQDFEPKVSKPSSQFPGHQAHGHQQLPASSGENCNGAAPFSSANSASAKPRMRWTPELHEAFVEAVNQLGGSERATPKGVLKLMKVEGLTIYHVKSHLQKYRTARYRPESSEGVTERKTSSIDDISSLDLKTGIGITEALQLQMEVQKRLHEQLEIQRNLQLRIEEQGRCLQMMFEKQCKPGIETFKASSSIIDNPSGLSLDGTKDFNAKSNSEASQVDCYRSGPDQADNSMAVEEGSPQMGAKHDSPMQHVIGDDVSAQASKRKRTNE</sequence>
<comment type="similarity">
    <text evidence="2">Belongs to the MYB-CC family.</text>
</comment>
<dbReference type="InterPro" id="IPR001005">
    <property type="entry name" value="SANT/Myb"/>
</dbReference>
<evidence type="ECO:0000313" key="10">
    <source>
        <dbReference type="Proteomes" id="UP000447434"/>
    </source>
</evidence>
<name>A0A6A4R088_LUPAL</name>
<keyword evidence="3" id="KW-0805">Transcription regulation</keyword>
<dbReference type="InterPro" id="IPR009057">
    <property type="entry name" value="Homeodomain-like_sf"/>
</dbReference>
<protein>
    <submittedName>
        <fullName evidence="9">Putative transcription factor MYB-HB-like family</fullName>
    </submittedName>
</protein>
<feature type="compositionally biased region" description="Low complexity" evidence="7">
    <location>
        <begin position="229"/>
        <end position="240"/>
    </location>
</feature>
<accession>A0A6A4R088</accession>
<organism evidence="9 10">
    <name type="scientific">Lupinus albus</name>
    <name type="common">White lupine</name>
    <name type="synonym">Lupinus termis</name>
    <dbReference type="NCBI Taxonomy" id="3870"/>
    <lineage>
        <taxon>Eukaryota</taxon>
        <taxon>Viridiplantae</taxon>
        <taxon>Streptophyta</taxon>
        <taxon>Embryophyta</taxon>
        <taxon>Tracheophyta</taxon>
        <taxon>Spermatophyta</taxon>
        <taxon>Magnoliopsida</taxon>
        <taxon>eudicotyledons</taxon>
        <taxon>Gunneridae</taxon>
        <taxon>Pentapetalae</taxon>
        <taxon>rosids</taxon>
        <taxon>fabids</taxon>
        <taxon>Fabales</taxon>
        <taxon>Fabaceae</taxon>
        <taxon>Papilionoideae</taxon>
        <taxon>50 kb inversion clade</taxon>
        <taxon>genistoids sensu lato</taxon>
        <taxon>core genistoids</taxon>
        <taxon>Genisteae</taxon>
        <taxon>Lupinus</taxon>
    </lineage>
</organism>
<keyword evidence="10" id="KW-1185">Reference proteome</keyword>
<dbReference type="GO" id="GO:0003677">
    <property type="term" value="F:DNA binding"/>
    <property type="evidence" value="ECO:0007669"/>
    <property type="project" value="InterPro"/>
</dbReference>
<evidence type="ECO:0000256" key="6">
    <source>
        <dbReference type="ARBA" id="ARBA00023242"/>
    </source>
</evidence>
<evidence type="ECO:0000256" key="4">
    <source>
        <dbReference type="ARBA" id="ARBA00023054"/>
    </source>
</evidence>
<dbReference type="EMBL" id="WOCE01000002">
    <property type="protein sequence ID" value="KAE9619397.1"/>
    <property type="molecule type" value="Genomic_DNA"/>
</dbReference>
<dbReference type="InterPro" id="IPR017930">
    <property type="entry name" value="Myb_dom"/>
</dbReference>
<feature type="region of interest" description="Disordered" evidence="7">
    <location>
        <begin position="69"/>
        <end position="96"/>
    </location>
</feature>
<feature type="region of interest" description="Disordered" evidence="7">
    <location>
        <begin position="199"/>
        <end position="243"/>
    </location>
</feature>
<evidence type="ECO:0000259" key="8">
    <source>
        <dbReference type="PROSITE" id="PS51294"/>
    </source>
</evidence>
<dbReference type="AlphaFoldDB" id="A0A6A4R088"/>
<dbReference type="NCBIfam" id="TIGR01557">
    <property type="entry name" value="myb_SHAQKYF"/>
    <property type="match status" value="1"/>
</dbReference>
<dbReference type="Proteomes" id="UP000447434">
    <property type="component" value="Chromosome 2"/>
</dbReference>
<keyword evidence="5" id="KW-0804">Transcription</keyword>
<feature type="region of interest" description="Disordered" evidence="7">
    <location>
        <begin position="403"/>
        <end position="461"/>
    </location>
</feature>
<dbReference type="FunFam" id="1.10.10.60:FF:000002">
    <property type="entry name" value="Myb family transcription factor"/>
    <property type="match status" value="1"/>
</dbReference>
<comment type="subcellular location">
    <subcellularLocation>
        <location evidence="1">Nucleus</location>
    </subcellularLocation>
</comment>
<feature type="compositionally biased region" description="Basic and acidic residues" evidence="7">
    <location>
        <begin position="85"/>
        <end position="96"/>
    </location>
</feature>
<gene>
    <name evidence="9" type="ORF">Lalb_Chr02g0152691</name>
</gene>
<evidence type="ECO:0000256" key="2">
    <source>
        <dbReference type="ARBA" id="ARBA00006783"/>
    </source>
</evidence>
<evidence type="ECO:0000256" key="3">
    <source>
        <dbReference type="ARBA" id="ARBA00023015"/>
    </source>
</evidence>
<dbReference type="GO" id="GO:0005634">
    <property type="term" value="C:nucleus"/>
    <property type="evidence" value="ECO:0007669"/>
    <property type="project" value="UniProtKB-SubCell"/>
</dbReference>
<feature type="domain" description="HTH myb-type" evidence="8">
    <location>
        <begin position="238"/>
        <end position="298"/>
    </location>
</feature>
<dbReference type="SUPFAM" id="SSF46689">
    <property type="entry name" value="Homeodomain-like"/>
    <property type="match status" value="1"/>
</dbReference>
<evidence type="ECO:0000256" key="1">
    <source>
        <dbReference type="ARBA" id="ARBA00004123"/>
    </source>
</evidence>
<dbReference type="InterPro" id="IPR046955">
    <property type="entry name" value="PHR1-like"/>
</dbReference>
<dbReference type="InterPro" id="IPR025756">
    <property type="entry name" value="Myb_CC_LHEQLE"/>
</dbReference>
<proteinExistence type="inferred from homology"/>
<comment type="caution">
    <text evidence="9">The sequence shown here is derived from an EMBL/GenBank/DDBJ whole genome shotgun (WGS) entry which is preliminary data.</text>
</comment>
<dbReference type="Pfam" id="PF14379">
    <property type="entry name" value="Myb_CC_LHEQLE"/>
    <property type="match status" value="1"/>
</dbReference>
<dbReference type="InterPro" id="IPR006447">
    <property type="entry name" value="Myb_dom_plants"/>
</dbReference>
<dbReference type="Pfam" id="PF00249">
    <property type="entry name" value="Myb_DNA-binding"/>
    <property type="match status" value="1"/>
</dbReference>
<reference evidence="10" key="1">
    <citation type="journal article" date="2020" name="Nat. Commun.">
        <title>Genome sequence of the cluster root forming white lupin.</title>
        <authorList>
            <person name="Hufnagel B."/>
            <person name="Marques A."/>
            <person name="Soriano A."/>
            <person name="Marques L."/>
            <person name="Divol F."/>
            <person name="Doumas P."/>
            <person name="Sallet E."/>
            <person name="Mancinotti D."/>
            <person name="Carrere S."/>
            <person name="Marande W."/>
            <person name="Arribat S."/>
            <person name="Keller J."/>
            <person name="Huneau C."/>
            <person name="Blein T."/>
            <person name="Aime D."/>
            <person name="Laguerre M."/>
            <person name="Taylor J."/>
            <person name="Schubert V."/>
            <person name="Nelson M."/>
            <person name="Geu-Flores F."/>
            <person name="Crespi M."/>
            <person name="Gallardo-Guerrero K."/>
            <person name="Delaux P.-M."/>
            <person name="Salse J."/>
            <person name="Berges H."/>
            <person name="Guyot R."/>
            <person name="Gouzy J."/>
            <person name="Peret B."/>
        </authorList>
    </citation>
    <scope>NUCLEOTIDE SEQUENCE [LARGE SCALE GENOMIC DNA]</scope>
    <source>
        <strain evidence="10">cv. Amiga</strain>
    </source>
</reference>
<evidence type="ECO:0000256" key="7">
    <source>
        <dbReference type="SAM" id="MobiDB-lite"/>
    </source>
</evidence>
<dbReference type="Gene3D" id="1.10.10.60">
    <property type="entry name" value="Homeodomain-like"/>
    <property type="match status" value="1"/>
</dbReference>
<dbReference type="GO" id="GO:0003700">
    <property type="term" value="F:DNA-binding transcription factor activity"/>
    <property type="evidence" value="ECO:0007669"/>
    <property type="project" value="InterPro"/>
</dbReference>
<dbReference type="PROSITE" id="PS51294">
    <property type="entry name" value="HTH_MYB"/>
    <property type="match status" value="1"/>
</dbReference>
<keyword evidence="4" id="KW-0175">Coiled coil</keyword>
<dbReference type="OrthoDB" id="551907at2759"/>
<dbReference type="PANTHER" id="PTHR31499">
    <property type="entry name" value="MYB FAMILY TRANSCRIPTION FACTOR PHL11"/>
    <property type="match status" value="1"/>
</dbReference>